<feature type="coiled-coil region" evidence="1">
    <location>
        <begin position="449"/>
        <end position="479"/>
    </location>
</feature>
<feature type="domain" description="Zinc-ribbon" evidence="4">
    <location>
        <begin position="8"/>
        <end position="29"/>
    </location>
</feature>
<dbReference type="EMBL" id="QFFN01000008">
    <property type="protein sequence ID" value="PWG60010.1"/>
    <property type="molecule type" value="Genomic_DNA"/>
</dbReference>
<keyword evidence="1" id="KW-0175">Coiled coil</keyword>
<accession>A0A2U2MT41</accession>
<comment type="caution">
    <text evidence="5">The sequence shown here is derived from an EMBL/GenBank/DDBJ whole genome shotgun (WGS) entry which is preliminary data.</text>
</comment>
<proteinExistence type="predicted"/>
<feature type="compositionally biased region" description="Basic and acidic residues" evidence="2">
    <location>
        <begin position="274"/>
        <end position="286"/>
    </location>
</feature>
<dbReference type="AlphaFoldDB" id="A0A2U2MT41"/>
<evidence type="ECO:0000256" key="3">
    <source>
        <dbReference type="SAM" id="Phobius"/>
    </source>
</evidence>
<dbReference type="Proteomes" id="UP000245753">
    <property type="component" value="Unassembled WGS sequence"/>
</dbReference>
<evidence type="ECO:0000313" key="5">
    <source>
        <dbReference type="EMBL" id="PWG60010.1"/>
    </source>
</evidence>
<keyword evidence="3" id="KW-1133">Transmembrane helix</keyword>
<feature type="region of interest" description="Disordered" evidence="2">
    <location>
        <begin position="413"/>
        <end position="432"/>
    </location>
</feature>
<keyword evidence="3" id="KW-0472">Membrane</keyword>
<dbReference type="Pfam" id="PF13240">
    <property type="entry name" value="Zn_Ribbon_1"/>
    <property type="match status" value="1"/>
</dbReference>
<reference evidence="5 6" key="1">
    <citation type="journal article" date="2018" name="Int. J. Syst. Evol. Microbiol.">
        <title>Bifidobacterium catulorum sp. nov., a novel taxon from the faeces of the baby common marmoset (Callithrix jacchus).</title>
        <authorList>
            <person name="Modesto M."/>
            <person name="Michelini S."/>
            <person name="Oki K."/>
            <person name="Biavati B."/>
            <person name="Watanabe K."/>
            <person name="Mattarelli P."/>
        </authorList>
    </citation>
    <scope>NUCLEOTIDE SEQUENCE [LARGE SCALE GENOMIC DNA]</scope>
    <source>
        <strain evidence="5 6">MRM 8.19</strain>
    </source>
</reference>
<feature type="compositionally biased region" description="Polar residues" evidence="2">
    <location>
        <begin position="138"/>
        <end position="149"/>
    </location>
</feature>
<evidence type="ECO:0000259" key="4">
    <source>
        <dbReference type="Pfam" id="PF13240"/>
    </source>
</evidence>
<feature type="compositionally biased region" description="Gly residues" evidence="2">
    <location>
        <begin position="175"/>
        <end position="192"/>
    </location>
</feature>
<evidence type="ECO:0000313" key="6">
    <source>
        <dbReference type="Proteomes" id="UP000245753"/>
    </source>
</evidence>
<gene>
    <name evidence="5" type="ORF">DF200_04395</name>
</gene>
<dbReference type="InterPro" id="IPR026870">
    <property type="entry name" value="Zinc_ribbon_dom"/>
</dbReference>
<sequence length="579" mass="59899">MSNNPERFCPKCGTPRKDGTNFCVKCGRPFAAAATAATPAGATTQHVAATEQTAATVVQPPVPMPGEHPTTVITTDPNDPDATILAGQNTEPAEPAATTVLPPTQGGLGGGLAAGTENKPLEQLVARTEAIPMPGGNAQPTRIMQTGSHAPSEPPVPMPRVVESENEAPVPMPGDGNGTGDFGNGANGGDGAGPLPPIKSGESPAGNTNPDNGNDGGRRKRIIIIAAMVVVALVIAAGIVVFGMNRRHDTALAACNDAQTALANADQSLKKSKTTAEEATKTKSSDVSDPQTIDNLKTLTTTNVGGSVDDTKSANACSPDLKANVLQQHADTLNRAADKRTELVTKLDDGTKAVRDGQSAKTVTTSRDTLQSTTDGAQQLMTSSNGKVADDSTRTDLKKAIDEALKLLDKYKDDSSWKSNPDGAAKEMTTSNDTVKSAMASVNKSVSAKQAADAKKKAAEEAKKRAEEQKKAEAAADKTRCASIAGRYGMWQGSVTLVVYASCGASTVDETGSNGWSGTYVPNSYQSGTWKLSNGKSLTYYPAGTTAPWIKQYMQSAGGGSGPNKPQIQTSDGTPYVKQ</sequence>
<feature type="compositionally biased region" description="Polar residues" evidence="2">
    <location>
        <begin position="564"/>
        <end position="573"/>
    </location>
</feature>
<feature type="transmembrane region" description="Helical" evidence="3">
    <location>
        <begin position="222"/>
        <end position="244"/>
    </location>
</feature>
<feature type="region of interest" description="Disordered" evidence="2">
    <location>
        <begin position="132"/>
        <end position="217"/>
    </location>
</feature>
<name>A0A2U2MT41_9BIFI</name>
<protein>
    <recommendedName>
        <fullName evidence="4">Zinc-ribbon domain-containing protein</fullName>
    </recommendedName>
</protein>
<evidence type="ECO:0000256" key="2">
    <source>
        <dbReference type="SAM" id="MobiDB-lite"/>
    </source>
</evidence>
<feature type="region of interest" description="Disordered" evidence="2">
    <location>
        <begin position="555"/>
        <end position="579"/>
    </location>
</feature>
<keyword evidence="6" id="KW-1185">Reference proteome</keyword>
<feature type="region of interest" description="Disordered" evidence="2">
    <location>
        <begin position="265"/>
        <end position="292"/>
    </location>
</feature>
<evidence type="ECO:0000256" key="1">
    <source>
        <dbReference type="SAM" id="Coils"/>
    </source>
</evidence>
<keyword evidence="3" id="KW-0812">Transmembrane</keyword>
<organism evidence="5 6">
    <name type="scientific">Bifidobacterium catulorum</name>
    <dbReference type="NCBI Taxonomy" id="1630173"/>
    <lineage>
        <taxon>Bacteria</taxon>
        <taxon>Bacillati</taxon>
        <taxon>Actinomycetota</taxon>
        <taxon>Actinomycetes</taxon>
        <taxon>Bifidobacteriales</taxon>
        <taxon>Bifidobacteriaceae</taxon>
        <taxon>Bifidobacterium</taxon>
    </lineage>
</organism>